<reference evidence="3" key="2">
    <citation type="submission" date="2015-02" db="UniProtKB">
        <authorList>
            <consortium name="EnsemblMetazoa"/>
        </authorList>
    </citation>
    <scope>IDENTIFICATION</scope>
</reference>
<dbReference type="Gene3D" id="3.30.70.3250">
    <property type="entry name" value="Ribonuclease P, Pop5 subunit"/>
    <property type="match status" value="1"/>
</dbReference>
<dbReference type="GO" id="GO:1990904">
    <property type="term" value="C:ribonucleoprotein complex"/>
    <property type="evidence" value="ECO:0007669"/>
    <property type="project" value="UniProtKB-ARBA"/>
</dbReference>
<reference evidence="4" key="1">
    <citation type="submission" date="2011-05" db="EMBL/GenBank/DDBJ databases">
        <authorList>
            <person name="Richards S.R."/>
            <person name="Qu J."/>
            <person name="Jiang H."/>
            <person name="Jhangiani S.N."/>
            <person name="Agravi P."/>
            <person name="Goodspeed R."/>
            <person name="Gross S."/>
            <person name="Mandapat C."/>
            <person name="Jackson L."/>
            <person name="Mathew T."/>
            <person name="Pu L."/>
            <person name="Thornton R."/>
            <person name="Saada N."/>
            <person name="Wilczek-Boney K.B."/>
            <person name="Lee S."/>
            <person name="Kovar C."/>
            <person name="Wu Y."/>
            <person name="Scherer S.E."/>
            <person name="Worley K.C."/>
            <person name="Muzny D.M."/>
            <person name="Gibbs R."/>
        </authorList>
    </citation>
    <scope>NUCLEOTIDE SEQUENCE</scope>
    <source>
        <strain evidence="4">Brora</strain>
    </source>
</reference>
<feature type="domain" description="Ribonucleases P/MRP subunit Pop8-like" evidence="2">
    <location>
        <begin position="11"/>
        <end position="74"/>
    </location>
</feature>
<evidence type="ECO:0000313" key="4">
    <source>
        <dbReference type="Proteomes" id="UP000014500"/>
    </source>
</evidence>
<accession>T1JKY8</accession>
<organism evidence="3 4">
    <name type="scientific">Strigamia maritima</name>
    <name type="common">European centipede</name>
    <name type="synonym">Geophilus maritimus</name>
    <dbReference type="NCBI Taxonomy" id="126957"/>
    <lineage>
        <taxon>Eukaryota</taxon>
        <taxon>Metazoa</taxon>
        <taxon>Ecdysozoa</taxon>
        <taxon>Arthropoda</taxon>
        <taxon>Myriapoda</taxon>
        <taxon>Chilopoda</taxon>
        <taxon>Pleurostigmophora</taxon>
        <taxon>Geophilomorpha</taxon>
        <taxon>Linotaeniidae</taxon>
        <taxon>Strigamia</taxon>
    </lineage>
</organism>
<dbReference type="EMBL" id="JH431621">
    <property type="status" value="NOT_ANNOTATED_CDS"/>
    <property type="molecule type" value="Genomic_DNA"/>
</dbReference>
<dbReference type="Pfam" id="PF20976">
    <property type="entry name" value="Pop8"/>
    <property type="match status" value="1"/>
</dbReference>
<sequence length="76" mass="8788">MKVVQRNACEHYYLQIKLDFSSAPDHVISAQMFQSTIIQAIEQMFGECGSSIAIDLLKYNQNHREAVIRVPKKEFE</sequence>
<protein>
    <recommendedName>
        <fullName evidence="2">Ribonucleases P/MRP subunit Pop8-like domain-containing protein</fullName>
    </recommendedName>
</protein>
<evidence type="ECO:0000313" key="3">
    <source>
        <dbReference type="EnsemblMetazoa" id="SMAR014518-PA"/>
    </source>
</evidence>
<dbReference type="GO" id="GO:1902555">
    <property type="term" value="C:endoribonuclease complex"/>
    <property type="evidence" value="ECO:0007669"/>
    <property type="project" value="UniProtKB-ARBA"/>
</dbReference>
<proteinExistence type="predicted"/>
<keyword evidence="4" id="KW-1185">Reference proteome</keyword>
<dbReference type="AlphaFoldDB" id="T1JKY8"/>
<dbReference type="HOGENOM" id="CLU_2657596_0_0_1"/>
<dbReference type="Proteomes" id="UP000014500">
    <property type="component" value="Unassembled WGS sequence"/>
</dbReference>
<dbReference type="SUPFAM" id="SSF160350">
    <property type="entry name" value="Rnp2-like"/>
    <property type="match status" value="1"/>
</dbReference>
<evidence type="ECO:0000259" key="2">
    <source>
        <dbReference type="Pfam" id="PF20976"/>
    </source>
</evidence>
<dbReference type="InterPro" id="IPR049128">
    <property type="entry name" value="Pop8-like_dom"/>
</dbReference>
<keyword evidence="1" id="KW-0819">tRNA processing</keyword>
<name>T1JKY8_STRMM</name>
<dbReference type="PhylomeDB" id="T1JKY8"/>
<dbReference type="InterPro" id="IPR038085">
    <property type="entry name" value="Rnp2-like_sf"/>
</dbReference>
<evidence type="ECO:0000256" key="1">
    <source>
        <dbReference type="ARBA" id="ARBA00022694"/>
    </source>
</evidence>
<dbReference type="EnsemblMetazoa" id="SMAR014518-RA">
    <property type="protein sequence ID" value="SMAR014518-PA"/>
    <property type="gene ID" value="SMAR014518"/>
</dbReference>
<dbReference type="GO" id="GO:0008033">
    <property type="term" value="P:tRNA processing"/>
    <property type="evidence" value="ECO:0007669"/>
    <property type="project" value="UniProtKB-KW"/>
</dbReference>